<accession>A0A3A1YCE2</accession>
<dbReference type="EMBL" id="NSDI01000013">
    <property type="protein sequence ID" value="RIY35345.1"/>
    <property type="molecule type" value="Genomic_DNA"/>
</dbReference>
<sequence>MKIKDIVVTETRYYYFEGEKYPCEYIVMYDTLGKATAFYRGSAEGFIIYEKKHIKDETLPFEEKMFKISLEIDKNNGYIIDKTEDAITDTIRNFYVNKKEKKIITELDKQKRFIIFEYD</sequence>
<gene>
    <name evidence="1" type="ORF">CKY20_10810</name>
</gene>
<protein>
    <submittedName>
        <fullName evidence="1">Uncharacterized protein</fullName>
    </submittedName>
</protein>
<reference evidence="1 2" key="1">
    <citation type="submission" date="2017-08" db="EMBL/GenBank/DDBJ databases">
        <title>Capnocytophaga canis 17-158 assembly.</title>
        <authorList>
            <person name="Gulvik C.A."/>
        </authorList>
    </citation>
    <scope>NUCLEOTIDE SEQUENCE [LARGE SCALE GENOMIC DNA]</scope>
    <source>
        <strain evidence="1 2">17-158</strain>
    </source>
</reference>
<dbReference type="AlphaFoldDB" id="A0A3A1YCE2"/>
<name>A0A3A1YCE2_9FLAO</name>
<proteinExistence type="predicted"/>
<comment type="caution">
    <text evidence="1">The sequence shown here is derived from an EMBL/GenBank/DDBJ whole genome shotgun (WGS) entry which is preliminary data.</text>
</comment>
<dbReference type="Proteomes" id="UP000265497">
    <property type="component" value="Unassembled WGS sequence"/>
</dbReference>
<dbReference type="RefSeq" id="WP_119653092.1">
    <property type="nucleotide sequence ID" value="NZ_NSDI01000013.1"/>
</dbReference>
<evidence type="ECO:0000313" key="2">
    <source>
        <dbReference type="Proteomes" id="UP000265497"/>
    </source>
</evidence>
<organism evidence="1 2">
    <name type="scientific">Capnocytophaga canis</name>
    <dbReference type="NCBI Taxonomy" id="1848903"/>
    <lineage>
        <taxon>Bacteria</taxon>
        <taxon>Pseudomonadati</taxon>
        <taxon>Bacteroidota</taxon>
        <taxon>Flavobacteriia</taxon>
        <taxon>Flavobacteriales</taxon>
        <taxon>Flavobacteriaceae</taxon>
        <taxon>Capnocytophaga</taxon>
    </lineage>
</organism>
<evidence type="ECO:0000313" key="1">
    <source>
        <dbReference type="EMBL" id="RIY35345.1"/>
    </source>
</evidence>